<evidence type="ECO:0000313" key="2">
    <source>
        <dbReference type="Proteomes" id="UP000829194"/>
    </source>
</evidence>
<protein>
    <submittedName>
        <fullName evidence="1">PAAR domain-containing protein</fullName>
    </submittedName>
</protein>
<proteinExistence type="predicted"/>
<dbReference type="InterPro" id="IPR008727">
    <property type="entry name" value="PAAR_motif"/>
</dbReference>
<name>A0ABY3XIQ6_9GAMM</name>
<dbReference type="Pfam" id="PF05488">
    <property type="entry name" value="PAAR_motif"/>
    <property type="match status" value="1"/>
</dbReference>
<dbReference type="Proteomes" id="UP000829194">
    <property type="component" value="Chromosome"/>
</dbReference>
<organism evidence="1 2">
    <name type="scientific">Lysobacter gummosus</name>
    <dbReference type="NCBI Taxonomy" id="262324"/>
    <lineage>
        <taxon>Bacteria</taxon>
        <taxon>Pseudomonadati</taxon>
        <taxon>Pseudomonadota</taxon>
        <taxon>Gammaproteobacteria</taxon>
        <taxon>Lysobacterales</taxon>
        <taxon>Lysobacteraceae</taxon>
        <taxon>Lysobacter</taxon>
    </lineage>
</organism>
<dbReference type="CDD" id="cd14744">
    <property type="entry name" value="PAAR_CT_2"/>
    <property type="match status" value="1"/>
</dbReference>
<sequence>MTRYWIKVGDTTSGGGTVLSGAAHDPAGGLAWARIGDAVQCGVHGMTTIVTGDSEHPIDGRAAARHGDFCACGCILISRSQIQCIAEMGGGFAAAREM</sequence>
<dbReference type="EMBL" id="CP093547">
    <property type="protein sequence ID" value="UNP31506.1"/>
    <property type="molecule type" value="Genomic_DNA"/>
</dbReference>
<reference evidence="1 2" key="1">
    <citation type="submission" date="2022-03" db="EMBL/GenBank/DDBJ databases">
        <title>Complete genome sequence of Lysobacter capsici VKM B-2533 and Lysobacter gummosus 10.1.1, promising sources of lytic agents.</title>
        <authorList>
            <person name="Tarlachkov S.V."/>
            <person name="Kudryakova I.V."/>
            <person name="Afoshin A.S."/>
            <person name="Leontyevskaya E.A."/>
            <person name="Leontyevskaya N.V."/>
        </authorList>
    </citation>
    <scope>NUCLEOTIDE SEQUENCE [LARGE SCALE GENOMIC DNA]</scope>
    <source>
        <strain evidence="1 2">10.1.1</strain>
    </source>
</reference>
<dbReference type="RefSeq" id="WP_083512423.1">
    <property type="nucleotide sequence ID" value="NZ_CP011131.1"/>
</dbReference>
<dbReference type="Gene3D" id="2.60.200.60">
    <property type="match status" value="1"/>
</dbReference>
<accession>A0ABY3XIQ6</accession>
<keyword evidence="2" id="KW-1185">Reference proteome</keyword>
<gene>
    <name evidence="1" type="ORF">MOV92_09780</name>
</gene>
<evidence type="ECO:0000313" key="1">
    <source>
        <dbReference type="EMBL" id="UNP31506.1"/>
    </source>
</evidence>